<evidence type="ECO:0000256" key="1">
    <source>
        <dbReference type="SAM" id="MobiDB-lite"/>
    </source>
</evidence>
<protein>
    <submittedName>
        <fullName evidence="2">Transposase</fullName>
    </submittedName>
</protein>
<comment type="caution">
    <text evidence="2">The sequence shown here is derived from an EMBL/GenBank/DDBJ whole genome shotgun (WGS) entry which is preliminary data.</text>
</comment>
<dbReference type="EMBL" id="WAIE01000001">
    <property type="protein sequence ID" value="KAB1442751.1"/>
    <property type="molecule type" value="Genomic_DNA"/>
</dbReference>
<feature type="region of interest" description="Disordered" evidence="1">
    <location>
        <begin position="1"/>
        <end position="20"/>
    </location>
</feature>
<dbReference type="Proteomes" id="UP000438699">
    <property type="component" value="Unassembled WGS sequence"/>
</dbReference>
<gene>
    <name evidence="2" type="ORF">F8A88_00280</name>
</gene>
<dbReference type="AlphaFoldDB" id="A0A6N6N4T5"/>
<organism evidence="2 3">
    <name type="scientific">Pseudodesulfovibrio senegalensis</name>
    <dbReference type="NCBI Taxonomy" id="1721087"/>
    <lineage>
        <taxon>Bacteria</taxon>
        <taxon>Pseudomonadati</taxon>
        <taxon>Thermodesulfobacteriota</taxon>
        <taxon>Desulfovibrionia</taxon>
        <taxon>Desulfovibrionales</taxon>
        <taxon>Desulfovibrionaceae</taxon>
    </lineage>
</organism>
<dbReference type="OrthoDB" id="1014181at2"/>
<sequence>MLGHPRIPRSPCASGPIKGTNNRIKALKRQAHGHRDAEFCRLRITVIHEAGYALAGCPLFCAAQEEGGCFSAKRSGNPKVRVGMFCVHFSCFQRRYRA</sequence>
<accession>A0A6N6N4T5</accession>
<proteinExistence type="predicted"/>
<keyword evidence="3" id="KW-1185">Reference proteome</keyword>
<evidence type="ECO:0000313" key="2">
    <source>
        <dbReference type="EMBL" id="KAB1442751.1"/>
    </source>
</evidence>
<evidence type="ECO:0000313" key="3">
    <source>
        <dbReference type="Proteomes" id="UP000438699"/>
    </source>
</evidence>
<name>A0A6N6N4T5_9BACT</name>
<reference evidence="2 3" key="1">
    <citation type="journal article" date="2017" name="Int. J. Syst. Evol. Microbiol.">
        <title>Desulfovibrio senegalensis sp. nov., a mesophilic sulfate reducer isolated from marine sediment.</title>
        <authorList>
            <person name="Thioye A."/>
            <person name="Gam Z.B.A."/>
            <person name="Mbengue M."/>
            <person name="Cayol J.L."/>
            <person name="Joseph-Bartoli M."/>
            <person name="Toure-Kane C."/>
            <person name="Labat M."/>
        </authorList>
    </citation>
    <scope>NUCLEOTIDE SEQUENCE [LARGE SCALE GENOMIC DNA]</scope>
    <source>
        <strain evidence="2 3">DSM 101509</strain>
    </source>
</reference>